<dbReference type="InterPro" id="IPR004838">
    <property type="entry name" value="NHTrfase_class1_PyrdxlP-BS"/>
</dbReference>
<dbReference type="InterPro" id="IPR015422">
    <property type="entry name" value="PyrdxlP-dep_Trfase_small"/>
</dbReference>
<dbReference type="PIRSF" id="PIRSF000517">
    <property type="entry name" value="Tyr_transaminase"/>
    <property type="match status" value="1"/>
</dbReference>
<dbReference type="InterPro" id="IPR015421">
    <property type="entry name" value="PyrdxlP-dep_Trfase_major"/>
</dbReference>
<keyword evidence="10" id="KW-1185">Reference proteome</keyword>
<name>A0AAD9QK12_ACRCE</name>
<evidence type="ECO:0000256" key="2">
    <source>
        <dbReference type="ARBA" id="ARBA00007441"/>
    </source>
</evidence>
<dbReference type="Gene3D" id="3.40.640.10">
    <property type="entry name" value="Type I PLP-dependent aspartate aminotransferase-like (Major domain)"/>
    <property type="match status" value="1"/>
</dbReference>
<evidence type="ECO:0000256" key="3">
    <source>
        <dbReference type="ARBA" id="ARBA00022576"/>
    </source>
</evidence>
<reference evidence="9" key="1">
    <citation type="journal article" date="2023" name="G3 (Bethesda)">
        <title>Whole genome assembly and annotation of the endangered Caribbean coral Acropora cervicornis.</title>
        <authorList>
            <person name="Selwyn J.D."/>
            <person name="Vollmer S.V."/>
        </authorList>
    </citation>
    <scope>NUCLEOTIDE SEQUENCE</scope>
    <source>
        <strain evidence="9">K2</strain>
    </source>
</reference>
<comment type="function">
    <text evidence="6">Transaminase involved in tyrosine breakdown. Converts tyrosine to p-hydroxyphenylpyruvate.</text>
</comment>
<comment type="similarity">
    <text evidence="2 6">Belongs to the class-I pyridoxal-phosphate-dependent aminotransferase family.</text>
</comment>
<dbReference type="SUPFAM" id="SSF53383">
    <property type="entry name" value="PLP-dependent transferases"/>
    <property type="match status" value="1"/>
</dbReference>
<comment type="cofactor">
    <cofactor evidence="1 6 7">
        <name>pyridoxal 5'-phosphate</name>
        <dbReference type="ChEBI" id="CHEBI:597326"/>
    </cofactor>
</comment>
<evidence type="ECO:0000256" key="5">
    <source>
        <dbReference type="ARBA" id="ARBA00022898"/>
    </source>
</evidence>
<reference evidence="9" key="2">
    <citation type="journal article" date="2023" name="Science">
        <title>Genomic signatures of disease resistance in endangered staghorn corals.</title>
        <authorList>
            <person name="Vollmer S.V."/>
            <person name="Selwyn J.D."/>
            <person name="Despard B.A."/>
            <person name="Roesel C.L."/>
        </authorList>
    </citation>
    <scope>NUCLEOTIDE SEQUENCE</scope>
    <source>
        <strain evidence="9">K2</strain>
    </source>
</reference>
<keyword evidence="4" id="KW-0808">Transferase</keyword>
<feature type="modified residue" description="N6-(pyridoxal phosphate)lysine" evidence="7">
    <location>
        <position position="236"/>
    </location>
</feature>
<evidence type="ECO:0000256" key="6">
    <source>
        <dbReference type="PIRNR" id="PIRNR000517"/>
    </source>
</evidence>
<keyword evidence="3 9" id="KW-0032">Aminotransferase</keyword>
<evidence type="ECO:0000256" key="7">
    <source>
        <dbReference type="PIRSR" id="PIRSR000517-1"/>
    </source>
</evidence>
<organism evidence="9 10">
    <name type="scientific">Acropora cervicornis</name>
    <name type="common">Staghorn coral</name>
    <dbReference type="NCBI Taxonomy" id="6130"/>
    <lineage>
        <taxon>Eukaryota</taxon>
        <taxon>Metazoa</taxon>
        <taxon>Cnidaria</taxon>
        <taxon>Anthozoa</taxon>
        <taxon>Hexacorallia</taxon>
        <taxon>Scleractinia</taxon>
        <taxon>Astrocoeniina</taxon>
        <taxon>Acroporidae</taxon>
        <taxon>Acropora</taxon>
    </lineage>
</organism>
<evidence type="ECO:0000256" key="4">
    <source>
        <dbReference type="ARBA" id="ARBA00022679"/>
    </source>
</evidence>
<dbReference type="GO" id="GO:0006572">
    <property type="term" value="P:L-tyrosine catabolic process"/>
    <property type="evidence" value="ECO:0007669"/>
    <property type="project" value="TreeGrafter"/>
</dbReference>
<gene>
    <name evidence="9" type="ORF">P5673_014621</name>
</gene>
<dbReference type="PANTHER" id="PTHR45744">
    <property type="entry name" value="TYROSINE AMINOTRANSFERASE"/>
    <property type="match status" value="1"/>
</dbReference>
<dbReference type="PROSITE" id="PS00105">
    <property type="entry name" value="AA_TRANSFER_CLASS_1"/>
    <property type="match status" value="1"/>
</dbReference>
<dbReference type="Gene3D" id="3.90.1150.10">
    <property type="entry name" value="Aspartate Aminotransferase, domain 1"/>
    <property type="match status" value="1"/>
</dbReference>
<evidence type="ECO:0000313" key="9">
    <source>
        <dbReference type="EMBL" id="KAK2562341.1"/>
    </source>
</evidence>
<dbReference type="PANTHER" id="PTHR45744:SF2">
    <property type="entry name" value="TYROSINE AMINOTRANSFERASE"/>
    <property type="match status" value="1"/>
</dbReference>
<protein>
    <recommendedName>
        <fullName evidence="6">Tyrosine aminotransferase</fullName>
        <shortName evidence="6">TAT</shortName>
        <ecNumber evidence="6">2.6.1.5</ecNumber>
    </recommendedName>
</protein>
<sequence length="355" mass="39325">MLAGPGERRGWHIPASVTARTTFNPIRSIVDRMKIAPNPNKKMIALSIGDPSIFGNLDPCREIVDPVVDCIKKAKHNGYSPSEGYVKTREAIAAGHSYPSSPLTDKDVVLACGCSGALELALDVLLNPGDNVLVPKPGFAIYETISISRGHEVRHYNLLPERSWEVDIKHLGSLVDERTRAIVVNNPSNPCVAEKHMIPIIADEVYENVVFPEYKFYPLAQLSENVPILSCGGISKGYLVPGWRLGWVIIHDKHRAFERLADMSQQILGPSTVIQGALPDILTKTPQSFFEKTVKVIQKNAEICCEELSRIPELKPVMPCGAMYMMVGVDISNIQTTFVLCSQFQRKRPSWLVRG</sequence>
<comment type="caution">
    <text evidence="9">The sequence shown here is derived from an EMBL/GenBank/DDBJ whole genome shotgun (WGS) entry which is preliminary data.</text>
</comment>
<dbReference type="InterPro" id="IPR004839">
    <property type="entry name" value="Aminotransferase_I/II_large"/>
</dbReference>
<comment type="subunit">
    <text evidence="6">Homodimer.</text>
</comment>
<dbReference type="GO" id="GO:0030170">
    <property type="term" value="F:pyridoxal phosphate binding"/>
    <property type="evidence" value="ECO:0007669"/>
    <property type="project" value="InterPro"/>
</dbReference>
<feature type="domain" description="Aminotransferase class I/classII large" evidence="8">
    <location>
        <begin position="41"/>
        <end position="332"/>
    </location>
</feature>
<proteinExistence type="inferred from homology"/>
<dbReference type="EC" id="2.6.1.5" evidence="6"/>
<dbReference type="NCBIfam" id="TIGR01265">
    <property type="entry name" value="tyr_nico_aTase"/>
    <property type="match status" value="1"/>
</dbReference>
<dbReference type="CDD" id="cd00609">
    <property type="entry name" value="AAT_like"/>
    <property type="match status" value="1"/>
</dbReference>
<dbReference type="GO" id="GO:0004838">
    <property type="term" value="F:L-tyrosine-2-oxoglutarate transaminase activity"/>
    <property type="evidence" value="ECO:0007669"/>
    <property type="project" value="UniProtKB-UniRule"/>
</dbReference>
<dbReference type="Proteomes" id="UP001249851">
    <property type="component" value="Unassembled WGS sequence"/>
</dbReference>
<dbReference type="Pfam" id="PF00155">
    <property type="entry name" value="Aminotran_1_2"/>
    <property type="match status" value="1"/>
</dbReference>
<evidence type="ECO:0000313" key="10">
    <source>
        <dbReference type="Proteomes" id="UP001249851"/>
    </source>
</evidence>
<dbReference type="GO" id="GO:0006559">
    <property type="term" value="P:L-phenylalanine catabolic process"/>
    <property type="evidence" value="ECO:0007669"/>
    <property type="project" value="UniProtKB-UniRule"/>
</dbReference>
<comment type="catalytic activity">
    <reaction evidence="6">
        <text>L-tyrosine + 2-oxoglutarate = 3-(4-hydroxyphenyl)pyruvate + L-glutamate</text>
        <dbReference type="Rhea" id="RHEA:15093"/>
        <dbReference type="ChEBI" id="CHEBI:16810"/>
        <dbReference type="ChEBI" id="CHEBI:29985"/>
        <dbReference type="ChEBI" id="CHEBI:36242"/>
        <dbReference type="ChEBI" id="CHEBI:58315"/>
        <dbReference type="EC" id="2.6.1.5"/>
    </reaction>
</comment>
<comment type="pathway">
    <text evidence="6">Amino-acid degradation; L-phenylalanine degradation; acetoacetate and fumarate from L-phenylalanine: step 2/6.</text>
</comment>
<accession>A0AAD9QK12</accession>
<dbReference type="EMBL" id="JARQWQ010000029">
    <property type="protein sequence ID" value="KAK2562341.1"/>
    <property type="molecule type" value="Genomic_DNA"/>
</dbReference>
<dbReference type="InterPro" id="IPR005958">
    <property type="entry name" value="TyrNic_aminoTrfase"/>
</dbReference>
<evidence type="ECO:0000259" key="8">
    <source>
        <dbReference type="Pfam" id="PF00155"/>
    </source>
</evidence>
<evidence type="ECO:0000256" key="1">
    <source>
        <dbReference type="ARBA" id="ARBA00001933"/>
    </source>
</evidence>
<dbReference type="InterPro" id="IPR015424">
    <property type="entry name" value="PyrdxlP-dep_Trfase"/>
</dbReference>
<keyword evidence="5 6" id="KW-0663">Pyridoxal phosphate</keyword>
<dbReference type="AlphaFoldDB" id="A0AAD9QK12"/>